<dbReference type="GO" id="GO:0006635">
    <property type="term" value="P:fatty acid beta-oxidation"/>
    <property type="evidence" value="ECO:0007669"/>
    <property type="project" value="TreeGrafter"/>
</dbReference>
<dbReference type="Gene3D" id="3.30.559.10">
    <property type="entry name" value="Chloramphenicol acetyltransferase-like domain"/>
    <property type="match status" value="1"/>
</dbReference>
<feature type="domain" description="Choline/carnitine acyltransferase" evidence="2">
    <location>
        <begin position="112"/>
        <end position="298"/>
    </location>
</feature>
<dbReference type="InterPro" id="IPR023213">
    <property type="entry name" value="CAT-like_dom_sf"/>
</dbReference>
<organism evidence="3 4">
    <name type="scientific">Eptatretus burgeri</name>
    <name type="common">Inshore hagfish</name>
    <dbReference type="NCBI Taxonomy" id="7764"/>
    <lineage>
        <taxon>Eukaryota</taxon>
        <taxon>Metazoa</taxon>
        <taxon>Chordata</taxon>
        <taxon>Craniata</taxon>
        <taxon>Vertebrata</taxon>
        <taxon>Cyclostomata</taxon>
        <taxon>Myxini</taxon>
        <taxon>Myxiniformes</taxon>
        <taxon>Myxinidae</taxon>
        <taxon>Eptatretinae</taxon>
        <taxon>Eptatretus</taxon>
    </lineage>
</organism>
<dbReference type="GO" id="GO:0004095">
    <property type="term" value="F:carnitine O-palmitoyltransferase activity"/>
    <property type="evidence" value="ECO:0007669"/>
    <property type="project" value="TreeGrafter"/>
</dbReference>
<evidence type="ECO:0000256" key="1">
    <source>
        <dbReference type="ARBA" id="ARBA00005232"/>
    </source>
</evidence>
<reference evidence="3" key="2">
    <citation type="submission" date="2025-09" db="UniProtKB">
        <authorList>
            <consortium name="Ensembl"/>
        </authorList>
    </citation>
    <scope>IDENTIFICATION</scope>
</reference>
<reference evidence="3" key="1">
    <citation type="submission" date="2025-08" db="UniProtKB">
        <authorList>
            <consortium name="Ensembl"/>
        </authorList>
    </citation>
    <scope>IDENTIFICATION</scope>
</reference>
<dbReference type="InterPro" id="IPR039551">
    <property type="entry name" value="Cho/carn_acyl_trans"/>
</dbReference>
<dbReference type="Ensembl" id="ENSEBUT00000015808.1">
    <property type="protein sequence ID" value="ENSEBUP00000015232.1"/>
    <property type="gene ID" value="ENSEBUG00000009593.1"/>
</dbReference>
<protein>
    <recommendedName>
        <fullName evidence="2">Choline/carnitine acyltransferase domain-containing protein</fullName>
    </recommendedName>
</protein>
<name>A0A8C4QGS2_EPTBU</name>
<dbReference type="GeneTree" id="ENSGT01150000286999"/>
<sequence length="324" mass="35497">MPAPDLRFWAGQTFCALPLRHSGTVVVCEAQTGNYHCMSDGKYSPQHVDHSNNIQSCLSMKTHSSERLSQHSRMIFKNVSVFTQPKPAPPGVTVVPQKRQSIWLLKGPDDTLKQKVSPDDVPQLALQLAFLRLYGTPADTYESCSTAAFRHGRTETIRSASRAAIDCCHAFFARSPFQASSLRPLVEASCLHHGQLTKEAAMGQGFDRHLFALRHLAMQQIEGDKTQVPGFYQNPAYARFNHIILSTSTLSSDAVALGGFAPVTSDGLGVAYGIHNDWIGCNVSAYTSQNIPDFLQALDVSLQEIGDVLPDTSAKPNSLRFVSH</sequence>
<evidence type="ECO:0000313" key="4">
    <source>
        <dbReference type="Proteomes" id="UP000694388"/>
    </source>
</evidence>
<proteinExistence type="inferred from homology"/>
<dbReference type="AlphaFoldDB" id="A0A8C4QGS2"/>
<dbReference type="GO" id="GO:0005739">
    <property type="term" value="C:mitochondrion"/>
    <property type="evidence" value="ECO:0007669"/>
    <property type="project" value="TreeGrafter"/>
</dbReference>
<keyword evidence="4" id="KW-1185">Reference proteome</keyword>
<dbReference type="PANTHER" id="PTHR22589:SF16">
    <property type="entry name" value="CARNITINE O-PALMITOYLTRANSFERASE 2, MITOCHONDRIAL"/>
    <property type="match status" value="1"/>
</dbReference>
<evidence type="ECO:0000313" key="3">
    <source>
        <dbReference type="Ensembl" id="ENSEBUP00000015232.1"/>
    </source>
</evidence>
<dbReference type="PANTHER" id="PTHR22589">
    <property type="entry name" value="CARNITINE O-ACYLTRANSFERASE"/>
    <property type="match status" value="1"/>
</dbReference>
<dbReference type="Proteomes" id="UP000694388">
    <property type="component" value="Unplaced"/>
</dbReference>
<dbReference type="Pfam" id="PF00755">
    <property type="entry name" value="Carn_acyltransf"/>
    <property type="match status" value="1"/>
</dbReference>
<comment type="similarity">
    <text evidence="1">Belongs to the carnitine/choline acetyltransferase family.</text>
</comment>
<evidence type="ECO:0000259" key="2">
    <source>
        <dbReference type="Pfam" id="PF00755"/>
    </source>
</evidence>
<dbReference type="InterPro" id="IPR000542">
    <property type="entry name" value="Carn_acyl_trans"/>
</dbReference>
<dbReference type="SUPFAM" id="SSF52777">
    <property type="entry name" value="CoA-dependent acyltransferases"/>
    <property type="match status" value="1"/>
</dbReference>
<accession>A0A8C4QGS2</accession>